<dbReference type="EMBL" id="FTOB01000001">
    <property type="protein sequence ID" value="SIS38100.1"/>
    <property type="molecule type" value="Genomic_DNA"/>
</dbReference>
<proteinExistence type="predicted"/>
<dbReference type="PANTHER" id="PTHR42779:SF1">
    <property type="entry name" value="PROTEIN YNJB"/>
    <property type="match status" value="1"/>
</dbReference>
<dbReference type="RefSeq" id="WP_076453134.1">
    <property type="nucleotide sequence ID" value="NZ_FTOB01000001.1"/>
</dbReference>
<dbReference type="InterPro" id="IPR006059">
    <property type="entry name" value="SBP"/>
</dbReference>
<comment type="caution">
    <text evidence="1">The sequence shown here is derived from an EMBL/GenBank/DDBJ whole genome shotgun (WGS) entry which is preliminary data.</text>
</comment>
<reference evidence="1 2" key="1">
    <citation type="submission" date="2017-01" db="EMBL/GenBank/DDBJ databases">
        <authorList>
            <person name="Varghese N."/>
            <person name="Submissions S."/>
        </authorList>
    </citation>
    <scope>NUCLEOTIDE SEQUENCE [LARGE SCALE GENOMIC DNA]</scope>
    <source>
        <strain evidence="1 2">DSM 2061</strain>
    </source>
</reference>
<dbReference type="Proteomes" id="UP000185728">
    <property type="component" value="Unassembled WGS sequence"/>
</dbReference>
<organism evidence="1 2">
    <name type="scientific">Zobellia uliginosa</name>
    <dbReference type="NCBI Taxonomy" id="143224"/>
    <lineage>
        <taxon>Bacteria</taxon>
        <taxon>Pseudomonadati</taxon>
        <taxon>Bacteroidota</taxon>
        <taxon>Flavobacteriia</taxon>
        <taxon>Flavobacteriales</taxon>
        <taxon>Flavobacteriaceae</taxon>
        <taxon>Zobellia</taxon>
    </lineage>
</organism>
<dbReference type="PROSITE" id="PS51257">
    <property type="entry name" value="PROKAR_LIPOPROTEIN"/>
    <property type="match status" value="1"/>
</dbReference>
<evidence type="ECO:0000313" key="2">
    <source>
        <dbReference type="Proteomes" id="UP000185728"/>
    </source>
</evidence>
<dbReference type="NCBIfam" id="NF008633">
    <property type="entry name" value="PRK11622.1"/>
    <property type="match status" value="1"/>
</dbReference>
<dbReference type="PIRSF" id="PIRSF029172">
    <property type="entry name" value="UCP029172_ABC_sbc_YnjB"/>
    <property type="match status" value="1"/>
</dbReference>
<dbReference type="Pfam" id="PF13416">
    <property type="entry name" value="SBP_bac_8"/>
    <property type="match status" value="1"/>
</dbReference>
<dbReference type="Gene3D" id="3.40.190.10">
    <property type="entry name" value="Periplasmic binding protein-like II"/>
    <property type="match status" value="2"/>
</dbReference>
<name>A0ABY1KI71_9FLAO</name>
<gene>
    <name evidence="1" type="ORF">SAMN05421766_101236</name>
</gene>
<dbReference type="InterPro" id="IPR027020">
    <property type="entry name" value="YnjB"/>
</dbReference>
<protein>
    <submittedName>
        <fullName evidence="1">Spermidine/putrescine transport system substrate-binding protein</fullName>
    </submittedName>
</protein>
<dbReference type="PANTHER" id="PTHR42779">
    <property type="entry name" value="PROTEIN YNJB"/>
    <property type="match status" value="1"/>
</dbReference>
<sequence>MRKINYILFGLLLGTILLSCGEKASKNDERLKTATWESIASEARGTTVNFMMWQGSTAINDYINNYVVPSVKEKYNIDLQISGGQGPEIVQLVMGEKQADIEEGQVDMVWINGETFFQLRKINGLWGPFVEQLPNAALINFEDSFISTDFQQPINGMEAPWSINQFAIVYDYKKVPNPPKNIPELENFIKEHPGTFTISNDFTGMTLLKSLLAELGGSPNALNGPFDEKKYKELSEKLWKFINDNKRYFWKEGRTFPKEQSKMHQLYANGELLIAYGFSEGGIEDKVLNGLYPKTTKGYAWENGTIRNSNYLGILYNAPQKAGAMQVINFLLSPEAQFKKADANGMDSNTVLAMDKLELEWKDKFLEARKRQYGPILEELEANAIAEPAPEYMIRLYEDFRKKVIEN</sequence>
<accession>A0ABY1KI71</accession>
<keyword evidence="2" id="KW-1185">Reference proteome</keyword>
<evidence type="ECO:0000313" key="1">
    <source>
        <dbReference type="EMBL" id="SIS38100.1"/>
    </source>
</evidence>
<dbReference type="SUPFAM" id="SSF53850">
    <property type="entry name" value="Periplasmic binding protein-like II"/>
    <property type="match status" value="1"/>
</dbReference>